<feature type="binding site" evidence="7">
    <location>
        <position position="84"/>
    </location>
    <ligand>
        <name>substrate</name>
    </ligand>
</feature>
<evidence type="ECO:0000256" key="4">
    <source>
        <dbReference type="ARBA" id="ARBA00023235"/>
    </source>
</evidence>
<dbReference type="PANTHER" id="PTHR11122:SF13">
    <property type="entry name" value="GLUCOSE-6-PHOSPHATE 1-EPIMERASE"/>
    <property type="match status" value="1"/>
</dbReference>
<dbReference type="InterPro" id="IPR025532">
    <property type="entry name" value="G6P_1-epimerase"/>
</dbReference>
<feature type="active site" evidence="6">
    <location>
        <position position="162"/>
    </location>
</feature>
<dbReference type="EC" id="5.1.3.15" evidence="3 5"/>
<dbReference type="Pfam" id="PF01263">
    <property type="entry name" value="Aldose_epim"/>
    <property type="match status" value="1"/>
</dbReference>
<evidence type="ECO:0000256" key="1">
    <source>
        <dbReference type="ARBA" id="ARBA00001096"/>
    </source>
</evidence>
<evidence type="ECO:0000313" key="8">
    <source>
        <dbReference type="EMBL" id="PBL01150.1"/>
    </source>
</evidence>
<evidence type="ECO:0000256" key="3">
    <source>
        <dbReference type="ARBA" id="ARBA00012083"/>
    </source>
</evidence>
<proteinExistence type="inferred from homology"/>
<dbReference type="InterPro" id="IPR008183">
    <property type="entry name" value="Aldose_1/G6P_1-epimerase"/>
</dbReference>
<dbReference type="InterPro" id="IPR014718">
    <property type="entry name" value="GH-type_carb-bd"/>
</dbReference>
<evidence type="ECO:0000313" key="9">
    <source>
        <dbReference type="Proteomes" id="UP000217790"/>
    </source>
</evidence>
<comment type="function">
    <text evidence="5">Catalyzes the interconversion between the alpha and beta anomers from at least three hexose 6-phosphate sugars (Glc6P, Gal6P, and Man6P).</text>
</comment>
<dbReference type="InterPro" id="IPR011013">
    <property type="entry name" value="Gal_mutarotase_sf_dom"/>
</dbReference>
<name>A0A2H3E110_ARMGA</name>
<dbReference type="EMBL" id="KZ293646">
    <property type="protein sequence ID" value="PBL01150.1"/>
    <property type="molecule type" value="Genomic_DNA"/>
</dbReference>
<dbReference type="GO" id="GO:0005975">
    <property type="term" value="P:carbohydrate metabolic process"/>
    <property type="evidence" value="ECO:0007669"/>
    <property type="project" value="InterPro"/>
</dbReference>
<dbReference type="PIRSF" id="PIRSF016020">
    <property type="entry name" value="PHexose_mutarotase"/>
    <property type="match status" value="1"/>
</dbReference>
<dbReference type="OMA" id="TQALHSY"/>
<evidence type="ECO:0000256" key="7">
    <source>
        <dbReference type="PIRSR" id="PIRSR016020-2"/>
    </source>
</evidence>
<feature type="active site" evidence="6">
    <location>
        <position position="267"/>
    </location>
</feature>
<keyword evidence="4 5" id="KW-0413">Isomerase</keyword>
<dbReference type="GO" id="GO:0030246">
    <property type="term" value="F:carbohydrate binding"/>
    <property type="evidence" value="ECO:0007669"/>
    <property type="project" value="UniProtKB-UniRule"/>
</dbReference>
<accession>A0A2H3E110</accession>
<dbReference type="Proteomes" id="UP000217790">
    <property type="component" value="Unassembled WGS sequence"/>
</dbReference>
<dbReference type="InParanoid" id="A0A2H3E110"/>
<comment type="similarity">
    <text evidence="2 5">Belongs to the glucose-6-phosphate 1-epimerase family.</text>
</comment>
<reference evidence="9" key="1">
    <citation type="journal article" date="2017" name="Nat. Ecol. Evol.">
        <title>Genome expansion and lineage-specific genetic innovations in the forest pathogenic fungi Armillaria.</title>
        <authorList>
            <person name="Sipos G."/>
            <person name="Prasanna A.N."/>
            <person name="Walter M.C."/>
            <person name="O'Connor E."/>
            <person name="Balint B."/>
            <person name="Krizsan K."/>
            <person name="Kiss B."/>
            <person name="Hess J."/>
            <person name="Varga T."/>
            <person name="Slot J."/>
            <person name="Riley R."/>
            <person name="Boka B."/>
            <person name="Rigling D."/>
            <person name="Barry K."/>
            <person name="Lee J."/>
            <person name="Mihaltcheva S."/>
            <person name="LaButti K."/>
            <person name="Lipzen A."/>
            <person name="Waldron R."/>
            <person name="Moloney N.M."/>
            <person name="Sperisen C."/>
            <person name="Kredics L."/>
            <person name="Vagvoelgyi C."/>
            <person name="Patrignani A."/>
            <person name="Fitzpatrick D."/>
            <person name="Nagy I."/>
            <person name="Doyle S."/>
            <person name="Anderson J.B."/>
            <person name="Grigoriev I.V."/>
            <person name="Gueldener U."/>
            <person name="Muensterkoetter M."/>
            <person name="Nagy L.G."/>
        </authorList>
    </citation>
    <scope>NUCLEOTIDE SEQUENCE [LARGE SCALE GENOMIC DNA]</scope>
    <source>
        <strain evidence="9">Ar21-2</strain>
    </source>
</reference>
<protein>
    <recommendedName>
        <fullName evidence="3 5">Glucose-6-phosphate 1-epimerase</fullName>
        <ecNumber evidence="3 5">5.1.3.15</ecNumber>
    </recommendedName>
</protein>
<feature type="binding site" evidence="7">
    <location>
        <position position="89"/>
    </location>
    <ligand>
        <name>substrate</name>
    </ligand>
</feature>
<dbReference type="GO" id="GO:0005737">
    <property type="term" value="C:cytoplasm"/>
    <property type="evidence" value="ECO:0007669"/>
    <property type="project" value="TreeGrafter"/>
</dbReference>
<dbReference type="Gene3D" id="2.70.98.10">
    <property type="match status" value="1"/>
</dbReference>
<dbReference type="SUPFAM" id="SSF74650">
    <property type="entry name" value="Galactose mutarotase-like"/>
    <property type="match status" value="1"/>
</dbReference>
<dbReference type="PANTHER" id="PTHR11122">
    <property type="entry name" value="APOSPORY-ASSOCIATED PROTEIN C-RELATED"/>
    <property type="match status" value="1"/>
</dbReference>
<dbReference type="AlphaFoldDB" id="A0A2H3E110"/>
<sequence>MPVQLTSGKLVLSHPKGPVVEVLLYGASVISWKSGTKSNTELSERLFVSQKAAVDGSKPVRGGIPVVFPCFGAPTHPDHARLNQHGFARNSVWNWDGTSIDEKDYVSVQLSESPMSWITLFYSKPFLLTYVVTLSEFDLKTDLHVQNTSTSVDNLEFHALFHNYILAPSADVLVGPLQGFTYYDKTESTEGGKSTPKVEARAGVDVKKFTDSVYENANGKYEVTWPGGGLDITTNNLKDVVVWNPQETGRKIGDMEENGWENFVCVEPGYVRGFVNLEADRSWTGGQTLSVVHEERHLPNL</sequence>
<dbReference type="GO" id="GO:0047938">
    <property type="term" value="F:glucose-6-phosphate 1-epimerase activity"/>
    <property type="evidence" value="ECO:0007669"/>
    <property type="project" value="UniProtKB-UniRule"/>
</dbReference>
<dbReference type="OrthoDB" id="1659429at2759"/>
<comment type="catalytic activity">
    <reaction evidence="1">
        <text>alpha-D-glucose 6-phosphate = beta-D-glucose 6-phosphate</text>
        <dbReference type="Rhea" id="RHEA:16249"/>
        <dbReference type="ChEBI" id="CHEBI:58225"/>
        <dbReference type="ChEBI" id="CHEBI:58247"/>
        <dbReference type="EC" id="5.1.3.15"/>
    </reaction>
</comment>
<evidence type="ECO:0000256" key="5">
    <source>
        <dbReference type="PIRNR" id="PIRNR016020"/>
    </source>
</evidence>
<evidence type="ECO:0000256" key="2">
    <source>
        <dbReference type="ARBA" id="ARBA00005866"/>
    </source>
</evidence>
<feature type="binding site" evidence="7">
    <location>
        <position position="61"/>
    </location>
    <ligand>
        <name>substrate</name>
    </ligand>
</feature>
<keyword evidence="9" id="KW-1185">Reference proteome</keyword>
<evidence type="ECO:0000256" key="6">
    <source>
        <dbReference type="PIRSR" id="PIRSR016020-1"/>
    </source>
</evidence>
<dbReference type="STRING" id="47427.A0A2H3E110"/>
<gene>
    <name evidence="8" type="ORF">ARMGADRAFT_1043189</name>
</gene>
<organism evidence="8 9">
    <name type="scientific">Armillaria gallica</name>
    <name type="common">Bulbous honey fungus</name>
    <name type="synonym">Armillaria bulbosa</name>
    <dbReference type="NCBI Taxonomy" id="47427"/>
    <lineage>
        <taxon>Eukaryota</taxon>
        <taxon>Fungi</taxon>
        <taxon>Dikarya</taxon>
        <taxon>Basidiomycota</taxon>
        <taxon>Agaricomycotina</taxon>
        <taxon>Agaricomycetes</taxon>
        <taxon>Agaricomycetidae</taxon>
        <taxon>Agaricales</taxon>
        <taxon>Marasmiineae</taxon>
        <taxon>Physalacriaceae</taxon>
        <taxon>Armillaria</taxon>
    </lineage>
</organism>